<dbReference type="PROSITE" id="PS51383">
    <property type="entry name" value="YJEF_C_3"/>
    <property type="match status" value="1"/>
</dbReference>
<evidence type="ECO:0000256" key="7">
    <source>
        <dbReference type="SAM" id="MobiDB-lite"/>
    </source>
</evidence>
<name>A0ABW2Y6L8_9BIFI</name>
<feature type="binding site" evidence="6">
    <location>
        <begin position="199"/>
        <end position="203"/>
    </location>
    <ligand>
        <name>AMP</name>
        <dbReference type="ChEBI" id="CHEBI:456215"/>
    </ligand>
</feature>
<keyword evidence="4 6" id="KW-0520">NAD</keyword>
<evidence type="ECO:0000256" key="3">
    <source>
        <dbReference type="ARBA" id="ARBA00022857"/>
    </source>
</evidence>
<comment type="function">
    <text evidence="6">Catalyzes the dehydration of the S-form of NAD(P)HX at the expense of ADP, which is converted to AMP. Together with NAD(P)HX epimerase, which catalyzes the epimerization of the S- and R-forms, the enzyme allows the repair of both epimers of NAD(P)HX, a damaged form of NAD(P)H that is a result of enzymatic or heat-dependent hydration.</text>
</comment>
<keyword evidence="2 6" id="KW-0067">ATP-binding</keyword>
<feature type="region of interest" description="Disordered" evidence="7">
    <location>
        <begin position="323"/>
        <end position="345"/>
    </location>
</feature>
<evidence type="ECO:0000256" key="5">
    <source>
        <dbReference type="ARBA" id="ARBA00023239"/>
    </source>
</evidence>
<dbReference type="CDD" id="cd01171">
    <property type="entry name" value="YXKO-related"/>
    <property type="match status" value="1"/>
</dbReference>
<evidence type="ECO:0000256" key="6">
    <source>
        <dbReference type="HAMAP-Rule" id="MF_01965"/>
    </source>
</evidence>
<dbReference type="RefSeq" id="WP_377939095.1">
    <property type="nucleotide sequence ID" value="NZ_JBHTHQ010000021.1"/>
</dbReference>
<dbReference type="PANTHER" id="PTHR12592">
    <property type="entry name" value="ATP-DEPENDENT (S)-NAD(P)H-HYDRATE DEHYDRATASE FAMILY MEMBER"/>
    <property type="match status" value="1"/>
</dbReference>
<evidence type="ECO:0000313" key="10">
    <source>
        <dbReference type="Proteomes" id="UP001597036"/>
    </source>
</evidence>
<keyword evidence="5 6" id="KW-0456">Lyase</keyword>
<feature type="binding site" evidence="6">
    <location>
        <position position="92"/>
    </location>
    <ligand>
        <name>(6S)-NADPHX</name>
        <dbReference type="ChEBI" id="CHEBI:64076"/>
    </ligand>
</feature>
<organism evidence="9 10">
    <name type="scientific">Alloscardovia venturai</name>
    <dbReference type="NCBI Taxonomy" id="1769421"/>
    <lineage>
        <taxon>Bacteria</taxon>
        <taxon>Bacillati</taxon>
        <taxon>Actinomycetota</taxon>
        <taxon>Actinomycetes</taxon>
        <taxon>Bifidobacteriales</taxon>
        <taxon>Bifidobacteriaceae</taxon>
        <taxon>Alloscardovia</taxon>
    </lineage>
</organism>
<feature type="binding site" evidence="6">
    <location>
        <position position="39"/>
    </location>
    <ligand>
        <name>(6S)-NADPHX</name>
        <dbReference type="ChEBI" id="CHEBI:64076"/>
    </ligand>
</feature>
<accession>A0ABW2Y6L8</accession>
<reference evidence="10" key="1">
    <citation type="journal article" date="2019" name="Int. J. Syst. Evol. Microbiol.">
        <title>The Global Catalogue of Microorganisms (GCM) 10K type strain sequencing project: providing services to taxonomists for standard genome sequencing and annotation.</title>
        <authorList>
            <consortium name="The Broad Institute Genomics Platform"/>
            <consortium name="The Broad Institute Genome Sequencing Center for Infectious Disease"/>
            <person name="Wu L."/>
            <person name="Ma J."/>
        </authorList>
    </citation>
    <scope>NUCLEOTIDE SEQUENCE [LARGE SCALE GENOMIC DNA]</scope>
    <source>
        <strain evidence="10">CCM 8604</strain>
    </source>
</reference>
<dbReference type="HAMAP" id="MF_01965">
    <property type="entry name" value="NADHX_dehydratase"/>
    <property type="match status" value="1"/>
</dbReference>
<dbReference type="InterPro" id="IPR000631">
    <property type="entry name" value="CARKD"/>
</dbReference>
<evidence type="ECO:0000256" key="1">
    <source>
        <dbReference type="ARBA" id="ARBA00022741"/>
    </source>
</evidence>
<dbReference type="EC" id="4.2.1.136" evidence="6"/>
<feature type="binding site" evidence="6">
    <location>
        <position position="157"/>
    </location>
    <ligand>
        <name>(6S)-NADPHX</name>
        <dbReference type="ChEBI" id="CHEBI:64076"/>
    </ligand>
</feature>
<evidence type="ECO:0000256" key="2">
    <source>
        <dbReference type="ARBA" id="ARBA00022840"/>
    </source>
</evidence>
<dbReference type="Proteomes" id="UP001597036">
    <property type="component" value="Unassembled WGS sequence"/>
</dbReference>
<feature type="binding site" evidence="6">
    <location>
        <position position="229"/>
    </location>
    <ligand>
        <name>(6S)-NADPHX</name>
        <dbReference type="ChEBI" id="CHEBI:64076"/>
    </ligand>
</feature>
<dbReference type="InterPro" id="IPR029056">
    <property type="entry name" value="Ribokinase-like"/>
</dbReference>
<feature type="binding site" evidence="6">
    <location>
        <position position="228"/>
    </location>
    <ligand>
        <name>AMP</name>
        <dbReference type="ChEBI" id="CHEBI:456215"/>
    </ligand>
</feature>
<dbReference type="EMBL" id="JBHTHQ010000021">
    <property type="protein sequence ID" value="MFD0705408.1"/>
    <property type="molecule type" value="Genomic_DNA"/>
</dbReference>
<sequence>MQFLPEHLDGLFEVPCPDDSKYTRGVVGLITGTDEYPGAGVLSVSAAASCGIGYVRYNGPAAAVNALLITHPEVVFTACAENHVDAWVVGSGFSGIYDNGDCRSDEIRQILTSKDDELHKNVPYVVVDAGALETYAVMAMNGELDADQRARCVLTPHTGEAERLCTVLGLDMSRDYIESHREVSATVIAHKLGCTVVLKGSPTIVASHDGTAYELPPATHWLATAGTGDLLAGIMGATIASNASRLREGKVNLARVAAAAVCVHSYAAGLSAFDMTSMEEWLGDSPDNVSSDSHLYGHQIGLLDMTSAISAAQVDFRNWKDRNTRTAENSQEPDVNASESGGADF</sequence>
<evidence type="ECO:0000313" key="9">
    <source>
        <dbReference type="EMBL" id="MFD0705408.1"/>
    </source>
</evidence>
<evidence type="ECO:0000256" key="4">
    <source>
        <dbReference type="ARBA" id="ARBA00023027"/>
    </source>
</evidence>
<comment type="catalytic activity">
    <reaction evidence="6">
        <text>(6S)-NADPHX + ADP = AMP + phosphate + NADPH + H(+)</text>
        <dbReference type="Rhea" id="RHEA:32235"/>
        <dbReference type="ChEBI" id="CHEBI:15378"/>
        <dbReference type="ChEBI" id="CHEBI:43474"/>
        <dbReference type="ChEBI" id="CHEBI:57783"/>
        <dbReference type="ChEBI" id="CHEBI:64076"/>
        <dbReference type="ChEBI" id="CHEBI:456215"/>
        <dbReference type="ChEBI" id="CHEBI:456216"/>
        <dbReference type="EC" id="4.2.1.136"/>
    </reaction>
</comment>
<keyword evidence="1 6" id="KW-0547">Nucleotide-binding</keyword>
<comment type="subunit">
    <text evidence="6">Homotetramer.</text>
</comment>
<comment type="caution">
    <text evidence="9">The sequence shown here is derived from an EMBL/GenBank/DDBJ whole genome shotgun (WGS) entry which is preliminary data.</text>
</comment>
<feature type="domain" description="YjeF C-terminal" evidence="8">
    <location>
        <begin position="4"/>
        <end position="316"/>
    </location>
</feature>
<dbReference type="Gene3D" id="3.40.1190.20">
    <property type="match status" value="1"/>
</dbReference>
<proteinExistence type="inferred from homology"/>
<evidence type="ECO:0000259" key="8">
    <source>
        <dbReference type="PROSITE" id="PS51383"/>
    </source>
</evidence>
<protein>
    <recommendedName>
        <fullName evidence="6">ADP-dependent (S)-NAD(P)H-hydrate dehydratase</fullName>
        <ecNumber evidence="6">4.2.1.136</ecNumber>
    </recommendedName>
    <alternativeName>
        <fullName evidence="6">ADP-dependent NAD(P)HX dehydratase</fullName>
    </alternativeName>
</protein>
<dbReference type="Pfam" id="PF01256">
    <property type="entry name" value="Carb_kinase"/>
    <property type="match status" value="1"/>
</dbReference>
<keyword evidence="10" id="KW-1185">Reference proteome</keyword>
<dbReference type="SUPFAM" id="SSF53613">
    <property type="entry name" value="Ribokinase-like"/>
    <property type="match status" value="1"/>
</dbReference>
<dbReference type="PANTHER" id="PTHR12592:SF0">
    <property type="entry name" value="ATP-DEPENDENT (S)-NAD(P)H-HYDRATE DEHYDRATASE"/>
    <property type="match status" value="1"/>
</dbReference>
<gene>
    <name evidence="6" type="primary">nnrD</name>
    <name evidence="9" type="ORF">ACFQY8_06585</name>
</gene>
<keyword evidence="3 6" id="KW-0521">NADP</keyword>
<comment type="catalytic activity">
    <reaction evidence="6">
        <text>(6S)-NADHX + ADP = AMP + phosphate + NADH + H(+)</text>
        <dbReference type="Rhea" id="RHEA:32223"/>
        <dbReference type="ChEBI" id="CHEBI:15378"/>
        <dbReference type="ChEBI" id="CHEBI:43474"/>
        <dbReference type="ChEBI" id="CHEBI:57945"/>
        <dbReference type="ChEBI" id="CHEBI:64074"/>
        <dbReference type="ChEBI" id="CHEBI:456215"/>
        <dbReference type="ChEBI" id="CHEBI:456216"/>
        <dbReference type="EC" id="4.2.1.136"/>
    </reaction>
</comment>
<comment type="similarity">
    <text evidence="6">Belongs to the NnrD/CARKD family.</text>
</comment>
<feature type="compositionally biased region" description="Polar residues" evidence="7">
    <location>
        <begin position="326"/>
        <end position="339"/>
    </location>
</feature>
<comment type="cofactor">
    <cofactor evidence="6">
        <name>Mg(2+)</name>
        <dbReference type="ChEBI" id="CHEBI:18420"/>
    </cofactor>
</comment>